<feature type="region of interest" description="Disordered" evidence="1">
    <location>
        <begin position="1"/>
        <end position="47"/>
    </location>
</feature>
<dbReference type="EMBL" id="JAZDUA010000004">
    <property type="protein sequence ID" value="KAK7874243.1"/>
    <property type="molecule type" value="Genomic_DNA"/>
</dbReference>
<dbReference type="AlphaFoldDB" id="A0AAN9ZA73"/>
<feature type="compositionally biased region" description="Polar residues" evidence="1">
    <location>
        <begin position="116"/>
        <end position="130"/>
    </location>
</feature>
<evidence type="ECO:0000313" key="3">
    <source>
        <dbReference type="Proteomes" id="UP001378592"/>
    </source>
</evidence>
<evidence type="ECO:0000256" key="1">
    <source>
        <dbReference type="SAM" id="MobiDB-lite"/>
    </source>
</evidence>
<protein>
    <submittedName>
        <fullName evidence="2">Uncharacterized protein</fullName>
    </submittedName>
</protein>
<accession>A0AAN9ZA73</accession>
<feature type="compositionally biased region" description="Basic and acidic residues" evidence="1">
    <location>
        <begin position="9"/>
        <end position="30"/>
    </location>
</feature>
<keyword evidence="3" id="KW-1185">Reference proteome</keyword>
<evidence type="ECO:0000313" key="2">
    <source>
        <dbReference type="EMBL" id="KAK7874243.1"/>
    </source>
</evidence>
<gene>
    <name evidence="2" type="ORF">R5R35_006281</name>
</gene>
<comment type="caution">
    <text evidence="2">The sequence shown here is derived from an EMBL/GenBank/DDBJ whole genome shotgun (WGS) entry which is preliminary data.</text>
</comment>
<name>A0AAN9ZA73_9ORTH</name>
<sequence>MDCYATTPTRERPPHPGSLRPREDSEDAGRALRPPPSLPSSSSPDRCLRFTTRLTSTTHPNTHALACPGCAAQHGTAQHGTARHGTKHCKLLRRAVALLEAAQRYPSGAEGRGVGTNMSTSKSNYISLPP</sequence>
<dbReference type="Proteomes" id="UP001378592">
    <property type="component" value="Unassembled WGS sequence"/>
</dbReference>
<feature type="region of interest" description="Disordered" evidence="1">
    <location>
        <begin position="105"/>
        <end position="130"/>
    </location>
</feature>
<reference evidence="2 3" key="1">
    <citation type="submission" date="2024-03" db="EMBL/GenBank/DDBJ databases">
        <title>The genome assembly and annotation of the cricket Gryllus longicercus Weissman &amp; Gray.</title>
        <authorList>
            <person name="Szrajer S."/>
            <person name="Gray D."/>
            <person name="Ylla G."/>
        </authorList>
    </citation>
    <scope>NUCLEOTIDE SEQUENCE [LARGE SCALE GENOMIC DNA]</scope>
    <source>
        <strain evidence="2">DAG 2021-001</strain>
        <tissue evidence="2">Whole body minus gut</tissue>
    </source>
</reference>
<proteinExistence type="predicted"/>
<organism evidence="2 3">
    <name type="scientific">Gryllus longicercus</name>
    <dbReference type="NCBI Taxonomy" id="2509291"/>
    <lineage>
        <taxon>Eukaryota</taxon>
        <taxon>Metazoa</taxon>
        <taxon>Ecdysozoa</taxon>
        <taxon>Arthropoda</taxon>
        <taxon>Hexapoda</taxon>
        <taxon>Insecta</taxon>
        <taxon>Pterygota</taxon>
        <taxon>Neoptera</taxon>
        <taxon>Polyneoptera</taxon>
        <taxon>Orthoptera</taxon>
        <taxon>Ensifera</taxon>
        <taxon>Gryllidea</taxon>
        <taxon>Grylloidea</taxon>
        <taxon>Gryllidae</taxon>
        <taxon>Gryllinae</taxon>
        <taxon>Gryllus</taxon>
    </lineage>
</organism>